<dbReference type="SUPFAM" id="SSF64518">
    <property type="entry name" value="Phase 1 flagellin"/>
    <property type="match status" value="1"/>
</dbReference>
<comment type="caution">
    <text evidence="5">The sequence shown here is derived from an EMBL/GenBank/DDBJ whole genome shotgun (WGS) entry which is preliminary data.</text>
</comment>
<accession>A0A109J7M9</accession>
<proteinExistence type="inferred from homology"/>
<reference evidence="5 6" key="1">
    <citation type="submission" date="2015-11" db="EMBL/GenBank/DDBJ databases">
        <title>Draft Genome Sequence of the Strain BR 10423 (Rhizobium sp.) isolated from nodules of Mimosa pudica.</title>
        <authorList>
            <person name="Barauna A.C."/>
            <person name="Zilli J.E."/>
            <person name="Simoes-Araujo J.L."/>
            <person name="Reis V.M."/>
            <person name="James E.K."/>
            <person name="Reis F.B.Jr."/>
            <person name="Rouws L.F."/>
            <person name="Passos S.R."/>
            <person name="Gois S.R."/>
        </authorList>
    </citation>
    <scope>NUCLEOTIDE SEQUENCE [LARGE SCALE GENOMIC DNA]</scope>
    <source>
        <strain evidence="5 6">BR10423</strain>
    </source>
</reference>
<gene>
    <name evidence="5" type="ORF">AS026_19500</name>
</gene>
<evidence type="ECO:0000256" key="1">
    <source>
        <dbReference type="ARBA" id="ARBA00004365"/>
    </source>
</evidence>
<dbReference type="GO" id="GO:0009288">
    <property type="term" value="C:bacterial-type flagellum"/>
    <property type="evidence" value="ECO:0007669"/>
    <property type="project" value="UniProtKB-SubCell"/>
</dbReference>
<feature type="domain" description="Flagellin C-terminal" evidence="4">
    <location>
        <begin position="239"/>
        <end position="323"/>
    </location>
</feature>
<dbReference type="PANTHER" id="PTHR42792">
    <property type="entry name" value="FLAGELLIN"/>
    <property type="match status" value="1"/>
</dbReference>
<dbReference type="InterPro" id="IPR046358">
    <property type="entry name" value="Flagellin_C"/>
</dbReference>
<keyword evidence="3" id="KW-0975">Bacterial flagellum</keyword>
<keyword evidence="6" id="KW-1185">Reference proteome</keyword>
<protein>
    <recommendedName>
        <fullName evidence="4">Flagellin C-terminal domain-containing protein</fullName>
    </recommendedName>
</protein>
<comment type="subcellular location">
    <subcellularLocation>
        <location evidence="1">Bacterial flagellum</location>
    </subcellularLocation>
</comment>
<evidence type="ECO:0000256" key="3">
    <source>
        <dbReference type="ARBA" id="ARBA00023143"/>
    </source>
</evidence>
<dbReference type="Proteomes" id="UP000068164">
    <property type="component" value="Unassembled WGS sequence"/>
</dbReference>
<name>A0A109J7M9_9HYPH</name>
<evidence type="ECO:0000259" key="4">
    <source>
        <dbReference type="Pfam" id="PF00700"/>
    </source>
</evidence>
<dbReference type="AlphaFoldDB" id="A0A109J7M9"/>
<sequence length="324" mass="34883">MRSDNLAIGAVSETLGVTQSLFSVTYEALETVIDEISTIKSLLVHAADLPDFSDANPYDSFAERDRFLADFEKSPLGKISSEIDQHLAQILTAANSASFNGLNLLVNPVGGRDQTVPWEYPVSYSNGGVLMNGLDVKDVTLFNLDLGQYYDPGDPTEWIAQTGIIDGAFSSYVNTDAGTDWNINSHLITGAHIDPYYNSGSTVEQMGTQNFLLGIEYVGHGGGSSATIDRARVYSEMMAGVDEIQKKIITAASIVGSAQKGLDMASDHLSRLTDANDRGIGRLVDADMEQESSRLAALQTQQQLAVQSLSIANSSPQTILTLFQ</sequence>
<evidence type="ECO:0000313" key="5">
    <source>
        <dbReference type="EMBL" id="KWV43856.1"/>
    </source>
</evidence>
<comment type="similarity">
    <text evidence="2">Belongs to the bacterial flagellin family.</text>
</comment>
<dbReference type="PANTHER" id="PTHR42792:SF2">
    <property type="entry name" value="FLAGELLIN"/>
    <property type="match status" value="1"/>
</dbReference>
<evidence type="ECO:0000256" key="2">
    <source>
        <dbReference type="ARBA" id="ARBA00005709"/>
    </source>
</evidence>
<organism evidence="5 6">
    <name type="scientific">Rhizobium altiplani</name>
    <dbReference type="NCBI Taxonomy" id="1864509"/>
    <lineage>
        <taxon>Bacteria</taxon>
        <taxon>Pseudomonadati</taxon>
        <taxon>Pseudomonadota</taxon>
        <taxon>Alphaproteobacteria</taxon>
        <taxon>Hyphomicrobiales</taxon>
        <taxon>Rhizobiaceae</taxon>
        <taxon>Rhizobium/Agrobacterium group</taxon>
        <taxon>Rhizobium</taxon>
    </lineage>
</organism>
<evidence type="ECO:0000313" key="6">
    <source>
        <dbReference type="Proteomes" id="UP000068164"/>
    </source>
</evidence>
<dbReference type="InterPro" id="IPR001492">
    <property type="entry name" value="Flagellin"/>
</dbReference>
<dbReference type="Pfam" id="PF00700">
    <property type="entry name" value="Flagellin_C"/>
    <property type="match status" value="1"/>
</dbReference>
<dbReference type="GO" id="GO:0005198">
    <property type="term" value="F:structural molecule activity"/>
    <property type="evidence" value="ECO:0007669"/>
    <property type="project" value="InterPro"/>
</dbReference>
<dbReference type="EMBL" id="LNCD01000124">
    <property type="protein sequence ID" value="KWV43856.1"/>
    <property type="molecule type" value="Genomic_DNA"/>
</dbReference>
<dbReference type="Gene3D" id="1.20.1330.10">
    <property type="entry name" value="f41 fragment of flagellin, N-terminal domain"/>
    <property type="match status" value="1"/>
</dbReference>